<sequence>MDEVLKAFRPGTRPAEADLTAGASLAQRSPTLQSNPQNVLEAETSDEAQRRTQKNKAAVQQYDIEKSLHPPPINTSYKPGSAPPGFGRPPGHELAGTPRSPTTPVFHYFQPPGVRRGWEGFVHTFEQEQHTQFLKAITKGPRMEFPRFDGVNPGGWIRQCNKYFQMAGVPEEYKVSLAQLYIVGRADVWLRLSKILNKRIAWSDFCDEEVLHRFSPTGTFDLAERFNSFKKNNLTIAEYTDQFED</sequence>
<evidence type="ECO:0000313" key="1">
    <source>
        <dbReference type="EnsemblPlants" id="AVESA.00010b.r2.UnG1416210.1.CDS.1"/>
    </source>
</evidence>
<reference evidence="1" key="1">
    <citation type="submission" date="2025-09" db="UniProtKB">
        <authorList>
            <consortium name="EnsemblPlants"/>
        </authorList>
    </citation>
    <scope>IDENTIFICATION</scope>
</reference>
<evidence type="ECO:0000313" key="2">
    <source>
        <dbReference type="Proteomes" id="UP001732700"/>
    </source>
</evidence>
<dbReference type="EnsemblPlants" id="AVESA.00010b.r2.UnG1416210.1">
    <property type="protein sequence ID" value="AVESA.00010b.r2.UnG1416210.1.CDS.1"/>
    <property type="gene ID" value="AVESA.00010b.r2.UnG1416210"/>
</dbReference>
<proteinExistence type="predicted"/>
<protein>
    <submittedName>
        <fullName evidence="1">Uncharacterized protein</fullName>
    </submittedName>
</protein>
<organism evidence="1 2">
    <name type="scientific">Avena sativa</name>
    <name type="common">Oat</name>
    <dbReference type="NCBI Taxonomy" id="4498"/>
    <lineage>
        <taxon>Eukaryota</taxon>
        <taxon>Viridiplantae</taxon>
        <taxon>Streptophyta</taxon>
        <taxon>Embryophyta</taxon>
        <taxon>Tracheophyta</taxon>
        <taxon>Spermatophyta</taxon>
        <taxon>Magnoliopsida</taxon>
        <taxon>Liliopsida</taxon>
        <taxon>Poales</taxon>
        <taxon>Poaceae</taxon>
        <taxon>BOP clade</taxon>
        <taxon>Pooideae</taxon>
        <taxon>Poodae</taxon>
        <taxon>Poeae</taxon>
        <taxon>Poeae Chloroplast Group 1 (Aveneae type)</taxon>
        <taxon>Aveninae</taxon>
        <taxon>Avena</taxon>
    </lineage>
</organism>
<dbReference type="Proteomes" id="UP001732700">
    <property type="component" value="Unassembled WGS sequence"/>
</dbReference>
<name>A0ACD6AMJ2_AVESA</name>
<keyword evidence="2" id="KW-1185">Reference proteome</keyword>
<accession>A0ACD6AMJ2</accession>